<organism evidence="1 2">
    <name type="scientific">Caerostris extrusa</name>
    <name type="common">Bark spider</name>
    <name type="synonym">Caerostris bankana</name>
    <dbReference type="NCBI Taxonomy" id="172846"/>
    <lineage>
        <taxon>Eukaryota</taxon>
        <taxon>Metazoa</taxon>
        <taxon>Ecdysozoa</taxon>
        <taxon>Arthropoda</taxon>
        <taxon>Chelicerata</taxon>
        <taxon>Arachnida</taxon>
        <taxon>Araneae</taxon>
        <taxon>Araneomorphae</taxon>
        <taxon>Entelegynae</taxon>
        <taxon>Araneoidea</taxon>
        <taxon>Araneidae</taxon>
        <taxon>Caerostris</taxon>
    </lineage>
</organism>
<evidence type="ECO:0000313" key="2">
    <source>
        <dbReference type="Proteomes" id="UP001054945"/>
    </source>
</evidence>
<protein>
    <submittedName>
        <fullName evidence="1">Uncharacterized protein</fullName>
    </submittedName>
</protein>
<comment type="caution">
    <text evidence="1">The sequence shown here is derived from an EMBL/GenBank/DDBJ whole genome shotgun (WGS) entry which is preliminary data.</text>
</comment>
<dbReference type="EMBL" id="BPLR01017235">
    <property type="protein sequence ID" value="GIY89621.1"/>
    <property type="molecule type" value="Genomic_DNA"/>
</dbReference>
<sequence>MNIDSNQPVNLKSYKHKTINQQTNAVIKGGHLRHTNKYILPTFEAKSRFVDNMDTKSEDILKKKMQPWQSHRIPQMVHRYKNT</sequence>
<accession>A0AAV4X435</accession>
<name>A0AAV4X435_CAEEX</name>
<reference evidence="1 2" key="1">
    <citation type="submission" date="2021-06" db="EMBL/GenBank/DDBJ databases">
        <title>Caerostris extrusa draft genome.</title>
        <authorList>
            <person name="Kono N."/>
            <person name="Arakawa K."/>
        </authorList>
    </citation>
    <scope>NUCLEOTIDE SEQUENCE [LARGE SCALE GENOMIC DNA]</scope>
</reference>
<dbReference type="Proteomes" id="UP001054945">
    <property type="component" value="Unassembled WGS sequence"/>
</dbReference>
<gene>
    <name evidence="1" type="ORF">CEXT_461581</name>
</gene>
<keyword evidence="2" id="KW-1185">Reference proteome</keyword>
<proteinExistence type="predicted"/>
<evidence type="ECO:0000313" key="1">
    <source>
        <dbReference type="EMBL" id="GIY89621.1"/>
    </source>
</evidence>
<dbReference type="AlphaFoldDB" id="A0AAV4X435"/>